<dbReference type="Proteomes" id="UP001480973">
    <property type="component" value="Unassembled WGS sequence"/>
</dbReference>
<feature type="transmembrane region" description="Helical" evidence="1">
    <location>
        <begin position="367"/>
        <end position="387"/>
    </location>
</feature>
<feature type="transmembrane region" description="Helical" evidence="1">
    <location>
        <begin position="227"/>
        <end position="252"/>
    </location>
</feature>
<evidence type="ECO:0000313" key="3">
    <source>
        <dbReference type="Proteomes" id="UP001480973"/>
    </source>
</evidence>
<comment type="caution">
    <text evidence="2">The sequence shown here is derived from an EMBL/GenBank/DDBJ whole genome shotgun (WGS) entry which is preliminary data.</text>
</comment>
<dbReference type="EMBL" id="JBBMES010000008">
    <property type="protein sequence ID" value="MEQ2535226.1"/>
    <property type="molecule type" value="Genomic_DNA"/>
</dbReference>
<feature type="transmembrane region" description="Helical" evidence="1">
    <location>
        <begin position="403"/>
        <end position="421"/>
    </location>
</feature>
<protein>
    <recommendedName>
        <fullName evidence="4">DUF2142 domain-containing protein</fullName>
    </recommendedName>
</protein>
<keyword evidence="1" id="KW-0472">Membrane</keyword>
<feature type="transmembrane region" description="Helical" evidence="1">
    <location>
        <begin position="149"/>
        <end position="170"/>
    </location>
</feature>
<accession>A0ABV1GQ15</accession>
<feature type="transmembrane region" description="Helical" evidence="1">
    <location>
        <begin position="273"/>
        <end position="294"/>
    </location>
</feature>
<evidence type="ECO:0000313" key="2">
    <source>
        <dbReference type="EMBL" id="MEQ2535226.1"/>
    </source>
</evidence>
<feature type="transmembrane region" description="Helical" evidence="1">
    <location>
        <begin position="12"/>
        <end position="37"/>
    </location>
</feature>
<name>A0ABV1GQ15_9FIRM</name>
<proteinExistence type="predicted"/>
<sequence length="440" mass="50515">MSSNRVIGILKKFINTLAILIIAGIAGFALLLGAFMIPGQYAQENVGKSINTIKEQGRYPNLVPWTFSMLDTYTDSVMLLSAMYEGDERLQDKALMDYKYENINMEPEFSIVSYFEDGKQDMEVTSYAKYWHGYIVFLRPLLSFMTYDAIRIVNTIVQILLCGWIVWLLYKKSLKKFIVPFVLSVVTLTPIAIGWCLQFSAVYYITLIGCIIILLNSDRWKDTDKYIYFFLITGICTSYLDLLTFPLVTYGIPMVMAILTDKNDSVSKTWKKCIQYLIYWGIGYVGMWAMKWGISSIAASGFNMGDVIYSLLYRSAGSTDEGIKCSYIMVLIRNAGVFALNPVIIIIFAYIVFNIKKIYKNKSMKIFWNYVKMYAVPLLLPLVWYLGTRNHSYIHCEFTYREWAMTAFAGLFALTCTLVDINPENEKDKYVALEKDKTNG</sequence>
<evidence type="ECO:0000256" key="1">
    <source>
        <dbReference type="SAM" id="Phobius"/>
    </source>
</evidence>
<keyword evidence="1" id="KW-1133">Transmembrane helix</keyword>
<keyword evidence="3" id="KW-1185">Reference proteome</keyword>
<evidence type="ECO:0008006" key="4">
    <source>
        <dbReference type="Google" id="ProtNLM"/>
    </source>
</evidence>
<feature type="transmembrane region" description="Helical" evidence="1">
    <location>
        <begin position="182"/>
        <end position="215"/>
    </location>
</feature>
<gene>
    <name evidence="2" type="ORF">WMO38_08875</name>
</gene>
<keyword evidence="1" id="KW-0812">Transmembrane</keyword>
<reference evidence="2 3" key="1">
    <citation type="submission" date="2024-03" db="EMBL/GenBank/DDBJ databases">
        <title>Human intestinal bacterial collection.</title>
        <authorList>
            <person name="Pauvert C."/>
            <person name="Hitch T.C.A."/>
            <person name="Clavel T."/>
        </authorList>
    </citation>
    <scope>NUCLEOTIDE SEQUENCE [LARGE SCALE GENOMIC DNA]</scope>
    <source>
        <strain evidence="2 3">CLA-JM-H10</strain>
    </source>
</reference>
<feature type="transmembrane region" description="Helical" evidence="1">
    <location>
        <begin position="336"/>
        <end position="355"/>
    </location>
</feature>
<organism evidence="2 3">
    <name type="scientific">Lachnospira intestinalis</name>
    <dbReference type="NCBI Taxonomy" id="3133158"/>
    <lineage>
        <taxon>Bacteria</taxon>
        <taxon>Bacillati</taxon>
        <taxon>Bacillota</taxon>
        <taxon>Clostridia</taxon>
        <taxon>Lachnospirales</taxon>
        <taxon>Lachnospiraceae</taxon>
        <taxon>Lachnospira</taxon>
    </lineage>
</organism>